<reference evidence="1" key="1">
    <citation type="submission" date="2013-07" db="EMBL/GenBank/DDBJ databases">
        <title>The genome of Eucalyptus grandis.</title>
        <authorList>
            <person name="Schmutz J."/>
            <person name="Hayes R."/>
            <person name="Myburg A."/>
            <person name="Tuskan G."/>
            <person name="Grattapaglia D."/>
            <person name="Rokhsar D.S."/>
        </authorList>
    </citation>
    <scope>NUCLEOTIDE SEQUENCE</scope>
    <source>
        <tissue evidence="1">Leaf extractions</tissue>
    </source>
</reference>
<proteinExistence type="predicted"/>
<gene>
    <name evidence="1" type="ORF">EUGRSUZ_H01258</name>
</gene>
<dbReference type="Gramene" id="KCW58598">
    <property type="protein sequence ID" value="KCW58598"/>
    <property type="gene ID" value="EUGRSUZ_H01258"/>
</dbReference>
<evidence type="ECO:0000313" key="1">
    <source>
        <dbReference type="EMBL" id="KCW58598.1"/>
    </source>
</evidence>
<accession>A0A059AXK0</accession>
<dbReference type="EMBL" id="KK198760">
    <property type="protein sequence ID" value="KCW58598.1"/>
    <property type="molecule type" value="Genomic_DNA"/>
</dbReference>
<organism evidence="1">
    <name type="scientific">Eucalyptus grandis</name>
    <name type="common">Flooded gum</name>
    <dbReference type="NCBI Taxonomy" id="71139"/>
    <lineage>
        <taxon>Eukaryota</taxon>
        <taxon>Viridiplantae</taxon>
        <taxon>Streptophyta</taxon>
        <taxon>Embryophyta</taxon>
        <taxon>Tracheophyta</taxon>
        <taxon>Spermatophyta</taxon>
        <taxon>Magnoliopsida</taxon>
        <taxon>eudicotyledons</taxon>
        <taxon>Gunneridae</taxon>
        <taxon>Pentapetalae</taxon>
        <taxon>rosids</taxon>
        <taxon>malvids</taxon>
        <taxon>Myrtales</taxon>
        <taxon>Myrtaceae</taxon>
        <taxon>Myrtoideae</taxon>
        <taxon>Eucalypteae</taxon>
        <taxon>Eucalyptus</taxon>
    </lineage>
</organism>
<sequence>MCKKIYKVEYLHLKSLRMISHLSIVILKIISLRPQAYLISVKKNFTYIHHLFEGENHSLFYLIKGK</sequence>
<protein>
    <submittedName>
        <fullName evidence="1">Uncharacterized protein</fullName>
    </submittedName>
</protein>
<dbReference type="InParanoid" id="A0A059AXK0"/>
<name>A0A059AXK0_EUCGR</name>
<dbReference type="AlphaFoldDB" id="A0A059AXK0"/>